<dbReference type="KEGG" id="gms:SOIL9_83490"/>
<organism evidence="2 3">
    <name type="scientific">Gemmata massiliana</name>
    <dbReference type="NCBI Taxonomy" id="1210884"/>
    <lineage>
        <taxon>Bacteria</taxon>
        <taxon>Pseudomonadati</taxon>
        <taxon>Planctomycetota</taxon>
        <taxon>Planctomycetia</taxon>
        <taxon>Gemmatales</taxon>
        <taxon>Gemmataceae</taxon>
        <taxon>Gemmata</taxon>
    </lineage>
</organism>
<evidence type="ECO:0008006" key="4">
    <source>
        <dbReference type="Google" id="ProtNLM"/>
    </source>
</evidence>
<keyword evidence="3" id="KW-1185">Reference proteome</keyword>
<accession>A0A6P2DDU7</accession>
<name>A0A6P2DDU7_9BACT</name>
<gene>
    <name evidence="2" type="ORF">SOIL9_83490</name>
</gene>
<feature type="chain" id="PRO_5026855878" description="Outer membrane lipoprotein-sorting protein" evidence="1">
    <location>
        <begin position="27"/>
        <end position="254"/>
    </location>
</feature>
<evidence type="ECO:0000313" key="2">
    <source>
        <dbReference type="EMBL" id="VTR99944.1"/>
    </source>
</evidence>
<dbReference type="Proteomes" id="UP000464178">
    <property type="component" value="Chromosome"/>
</dbReference>
<protein>
    <recommendedName>
        <fullName evidence="4">Outer membrane lipoprotein-sorting protein</fullName>
    </recommendedName>
</protein>
<dbReference type="Gene3D" id="2.50.20.10">
    <property type="entry name" value="Lipoprotein localisation LolA/LolB/LppX"/>
    <property type="match status" value="1"/>
</dbReference>
<dbReference type="AlphaFoldDB" id="A0A6P2DDU7"/>
<sequence>MSRSRLLLLSTAAAFVVAFAPAGARAADEPKDIIEKAIKAHGGADVLTKNKAAQLKTKGKLNIPGVGEVEFTQETSFMIPDKIKESLEFKVAGQNVNLLTLINGDKVTVEVNGKEIDGAGDKVKDALKGVGHMMEVARLVPVREKGYELSLIGDDKVGDKKVVGVRVSKKGEKDVSLYFDKDTFLIAKVEYRTIDQASGNEITEERMPSDYAKNKDGLMIPKKITVKHDGKDFLDAEILEAKYFEKLDDSEFKK</sequence>
<proteinExistence type="predicted"/>
<dbReference type="EMBL" id="LR593886">
    <property type="protein sequence ID" value="VTR99944.1"/>
    <property type="molecule type" value="Genomic_DNA"/>
</dbReference>
<evidence type="ECO:0000256" key="1">
    <source>
        <dbReference type="SAM" id="SignalP"/>
    </source>
</evidence>
<feature type="signal peptide" evidence="1">
    <location>
        <begin position="1"/>
        <end position="26"/>
    </location>
</feature>
<reference evidence="2 3" key="1">
    <citation type="submission" date="2019-05" db="EMBL/GenBank/DDBJ databases">
        <authorList>
            <consortium name="Science for Life Laboratories"/>
        </authorList>
    </citation>
    <scope>NUCLEOTIDE SEQUENCE [LARGE SCALE GENOMIC DNA]</scope>
    <source>
        <strain evidence="2">Soil9</strain>
    </source>
</reference>
<dbReference type="RefSeq" id="WP_162672024.1">
    <property type="nucleotide sequence ID" value="NZ_LR593886.1"/>
</dbReference>
<keyword evidence="1" id="KW-0732">Signal</keyword>
<evidence type="ECO:0000313" key="3">
    <source>
        <dbReference type="Proteomes" id="UP000464178"/>
    </source>
</evidence>